<accession>A0A291GUD2</accession>
<evidence type="ECO:0000313" key="2">
    <source>
        <dbReference type="EMBL" id="ATG53790.1"/>
    </source>
</evidence>
<dbReference type="GO" id="GO:0005975">
    <property type="term" value="P:carbohydrate metabolic process"/>
    <property type="evidence" value="ECO:0007669"/>
    <property type="project" value="InterPro"/>
</dbReference>
<gene>
    <name evidence="2" type="ORF">CFK41_02600</name>
</gene>
<dbReference type="Pfam" id="PF20736">
    <property type="entry name" value="Glyco_hydro127M"/>
    <property type="match status" value="1"/>
</dbReference>
<sequence>MTGRLRRPAAQLPLGQIRPRGWLERQLRLQAAGITGRLPEVWADVGPDSGWLGGSGESWERGPYYLDGLVPLAHVLGDEALIAQAEPWIEGMLASQREDGSFGPAADEDWWPRMVAAKVLIQHAEATEDSRVAPFLLRWCEHLREELPGRPLSGWGEVRGADLALAVAWVHERIDQAWLVDLLDLVLEQTFDWNAYLTGDLVTGPARVFEHRTHGVNVAMGLKTAAAASLRGDLDGHRERTEAAFAALERWHGQAHGWFAADEWLGGREAVAGIETCLVVEMMHTQEVLSRLFGDGVQGDRLESLAMNLLPASSDPRMLAHQYHQQGTQLEASVARRDWSCSSDGANVFGLEPHFGCCTANLHQGWPKFAASLWARDEDGGLRAVAYAPAVVETALVPGGGAADPSADGAVPVRIEVETDYPFEESVRLTVSLDGPALFPLRLRLPQWCDEPALTLDGERVEILDRGDGHVEIERDWSGTTALLLTLPMRPRIVRRERQAAAVHLGPLVMVASPGETWRSVPDAPGLGEWEIHPRTSWNWALAELENAGTWPVERGPVPEAPFALSRATVLRATGCDVPHWLRDGASAAPPPPSPVMDHGPVHDLELVPYGTARLRVMEFPVAIGRRD</sequence>
<dbReference type="InterPro" id="IPR049046">
    <property type="entry name" value="Beta-AFase-like_GH127_middle"/>
</dbReference>
<reference evidence="2 3" key="1">
    <citation type="journal article" date="2014" name="Int. J. Syst. Evol. Microbiol.">
        <title>Brachybacterium ginsengisoli sp. nov., isolated from soil of a ginseng field.</title>
        <authorList>
            <person name="Hoang V.A."/>
            <person name="Kim Y.J."/>
            <person name="Nguyen N.L."/>
            <person name="Yang D.C."/>
        </authorList>
    </citation>
    <scope>NUCLEOTIDE SEQUENCE [LARGE SCALE GENOMIC DNA]</scope>
    <source>
        <strain evidence="2 3">DCY80</strain>
    </source>
</reference>
<dbReference type="OrthoDB" id="9757939at2"/>
<evidence type="ECO:0000313" key="3">
    <source>
        <dbReference type="Proteomes" id="UP000217889"/>
    </source>
</evidence>
<dbReference type="SUPFAM" id="SSF48208">
    <property type="entry name" value="Six-hairpin glycosidases"/>
    <property type="match status" value="1"/>
</dbReference>
<organism evidence="2 3">
    <name type="scientific">Brachybacterium ginsengisoli</name>
    <dbReference type="NCBI Taxonomy" id="1331682"/>
    <lineage>
        <taxon>Bacteria</taxon>
        <taxon>Bacillati</taxon>
        <taxon>Actinomycetota</taxon>
        <taxon>Actinomycetes</taxon>
        <taxon>Micrococcales</taxon>
        <taxon>Dermabacteraceae</taxon>
        <taxon>Brachybacterium</taxon>
    </lineage>
</organism>
<feature type="domain" description="Non-reducing end beta-L-arabinofuranosidase-like GH127 middle" evidence="1">
    <location>
        <begin position="413"/>
        <end position="489"/>
    </location>
</feature>
<dbReference type="KEGG" id="bgg:CFK41_02600"/>
<dbReference type="PANTHER" id="PTHR31151:SF0">
    <property type="entry name" value="PROLINE-TRNA LIGASE (DUF1680)"/>
    <property type="match status" value="1"/>
</dbReference>
<dbReference type="AlphaFoldDB" id="A0A291GUD2"/>
<protein>
    <recommendedName>
        <fullName evidence="1">Non-reducing end beta-L-arabinofuranosidase-like GH127 middle domain-containing protein</fullName>
    </recommendedName>
</protein>
<dbReference type="EMBL" id="CP023564">
    <property type="protein sequence ID" value="ATG53790.1"/>
    <property type="molecule type" value="Genomic_DNA"/>
</dbReference>
<dbReference type="PANTHER" id="PTHR31151">
    <property type="entry name" value="PROLINE-TRNA LIGASE (DUF1680)"/>
    <property type="match status" value="1"/>
</dbReference>
<evidence type="ECO:0000259" key="1">
    <source>
        <dbReference type="Pfam" id="PF20736"/>
    </source>
</evidence>
<proteinExistence type="predicted"/>
<dbReference type="Proteomes" id="UP000217889">
    <property type="component" value="Chromosome"/>
</dbReference>
<dbReference type="RefSeq" id="WP_096798269.1">
    <property type="nucleotide sequence ID" value="NZ_CP023564.1"/>
</dbReference>
<dbReference type="InterPro" id="IPR008928">
    <property type="entry name" value="6-hairpin_glycosidase_sf"/>
</dbReference>
<keyword evidence="3" id="KW-1185">Reference proteome</keyword>
<name>A0A291GUD2_9MICO</name>